<dbReference type="InterPro" id="IPR003313">
    <property type="entry name" value="AraC-bd"/>
</dbReference>
<evidence type="ECO:0000256" key="4">
    <source>
        <dbReference type="ARBA" id="ARBA00023163"/>
    </source>
</evidence>
<evidence type="ECO:0000256" key="2">
    <source>
        <dbReference type="ARBA" id="ARBA00023125"/>
    </source>
</evidence>
<organism evidence="6 7">
    <name type="scientific">Rhodoferax saidenbachensis</name>
    <dbReference type="NCBI Taxonomy" id="1484693"/>
    <lineage>
        <taxon>Bacteria</taxon>
        <taxon>Pseudomonadati</taxon>
        <taxon>Pseudomonadota</taxon>
        <taxon>Betaproteobacteria</taxon>
        <taxon>Burkholderiales</taxon>
        <taxon>Comamonadaceae</taxon>
        <taxon>Rhodoferax</taxon>
    </lineage>
</organism>
<feature type="domain" description="HTH araC/xylS-type" evidence="5">
    <location>
        <begin position="194"/>
        <end position="292"/>
    </location>
</feature>
<keyword evidence="7" id="KW-1185">Reference proteome</keyword>
<proteinExistence type="predicted"/>
<dbReference type="Gene3D" id="1.10.10.60">
    <property type="entry name" value="Homeodomain-like"/>
    <property type="match status" value="1"/>
</dbReference>
<dbReference type="PROSITE" id="PS01124">
    <property type="entry name" value="HTH_ARAC_FAMILY_2"/>
    <property type="match status" value="1"/>
</dbReference>
<evidence type="ECO:0000259" key="5">
    <source>
        <dbReference type="PROSITE" id="PS01124"/>
    </source>
</evidence>
<dbReference type="SUPFAM" id="SSF46689">
    <property type="entry name" value="Homeodomain-like"/>
    <property type="match status" value="1"/>
</dbReference>
<gene>
    <name evidence="6" type="ORF">J2X15_002827</name>
</gene>
<dbReference type="PRINTS" id="PR00032">
    <property type="entry name" value="HTHARAC"/>
</dbReference>
<dbReference type="Pfam" id="PF12833">
    <property type="entry name" value="HTH_18"/>
    <property type="match status" value="1"/>
</dbReference>
<dbReference type="EMBL" id="JAVDXO010000006">
    <property type="protein sequence ID" value="MDR7307540.1"/>
    <property type="molecule type" value="Genomic_DNA"/>
</dbReference>
<evidence type="ECO:0000256" key="3">
    <source>
        <dbReference type="ARBA" id="ARBA00023159"/>
    </source>
</evidence>
<keyword evidence="4" id="KW-0804">Transcription</keyword>
<protein>
    <submittedName>
        <fullName evidence="6">AraC-like DNA-binding protein</fullName>
    </submittedName>
</protein>
<dbReference type="SMART" id="SM00342">
    <property type="entry name" value="HTH_ARAC"/>
    <property type="match status" value="1"/>
</dbReference>
<dbReference type="InterPro" id="IPR037923">
    <property type="entry name" value="HTH-like"/>
</dbReference>
<evidence type="ECO:0000256" key="1">
    <source>
        <dbReference type="ARBA" id="ARBA00023015"/>
    </source>
</evidence>
<dbReference type="PANTHER" id="PTHR43280">
    <property type="entry name" value="ARAC-FAMILY TRANSCRIPTIONAL REGULATOR"/>
    <property type="match status" value="1"/>
</dbReference>
<accession>A0ABU1ZRP6</accession>
<evidence type="ECO:0000313" key="6">
    <source>
        <dbReference type="EMBL" id="MDR7307540.1"/>
    </source>
</evidence>
<name>A0ABU1ZRP6_9BURK</name>
<keyword evidence="1" id="KW-0805">Transcription regulation</keyword>
<dbReference type="SUPFAM" id="SSF51215">
    <property type="entry name" value="Regulatory protein AraC"/>
    <property type="match status" value="1"/>
</dbReference>
<reference evidence="6 7" key="1">
    <citation type="submission" date="2023-07" db="EMBL/GenBank/DDBJ databases">
        <title>Sorghum-associated microbial communities from plants grown in Nebraska, USA.</title>
        <authorList>
            <person name="Schachtman D."/>
        </authorList>
    </citation>
    <scope>NUCLEOTIDE SEQUENCE [LARGE SCALE GENOMIC DNA]</scope>
    <source>
        <strain evidence="6 7">BE308</strain>
    </source>
</reference>
<keyword evidence="3" id="KW-0010">Activator</keyword>
<evidence type="ECO:0000313" key="7">
    <source>
        <dbReference type="Proteomes" id="UP001268089"/>
    </source>
</evidence>
<dbReference type="InterPro" id="IPR018060">
    <property type="entry name" value="HTH_AraC"/>
</dbReference>
<dbReference type="InterPro" id="IPR009057">
    <property type="entry name" value="Homeodomain-like_sf"/>
</dbReference>
<dbReference type="PANTHER" id="PTHR43280:SF32">
    <property type="entry name" value="TRANSCRIPTIONAL REGULATORY PROTEIN"/>
    <property type="match status" value="1"/>
</dbReference>
<keyword evidence="2" id="KW-0238">DNA-binding</keyword>
<sequence>MTMEIQRLGYQPQAPYQLDLEVFSVADLRLRAKEELRQTHRYEFHTVVCVTQGTCAQMVDFKSIACAPGSLLVVRAGQAHNYGQGADWDGWNLLFRPEFVLPVSTTSHDLKLALDLERLPEHMVLSDPELRKATDLFQQMREDTLMDALVGAPREDVHRLLRHQLHTLLTRLSILQGRRQTQEPLVSPASQRFQRFQQLVDKRFAQWHQVADYANQLGYTEKSLARAVAAAAGTTAKAFIAARINLEAKRLLVHLDMPVATIAEKLGFDEPTNFSKFFKREVGCTPAEFRRRQRD</sequence>
<comment type="caution">
    <text evidence="6">The sequence shown here is derived from an EMBL/GenBank/DDBJ whole genome shotgun (WGS) entry which is preliminary data.</text>
</comment>
<dbReference type="Pfam" id="PF02311">
    <property type="entry name" value="AraC_binding"/>
    <property type="match status" value="1"/>
</dbReference>
<dbReference type="InterPro" id="IPR020449">
    <property type="entry name" value="Tscrpt_reg_AraC-type_HTH"/>
</dbReference>
<dbReference type="Proteomes" id="UP001268089">
    <property type="component" value="Unassembled WGS sequence"/>
</dbReference>